<evidence type="ECO:0000313" key="3">
    <source>
        <dbReference type="Proteomes" id="UP000015105"/>
    </source>
</evidence>
<reference evidence="2" key="4">
    <citation type="submission" date="2019-03" db="UniProtKB">
        <authorList>
            <consortium name="EnsemblPlants"/>
        </authorList>
    </citation>
    <scope>IDENTIFICATION</scope>
</reference>
<feature type="signal peptide" evidence="1">
    <location>
        <begin position="1"/>
        <end position="21"/>
    </location>
</feature>
<sequence>MRRCWSGGIPSLSWILAFTLSMVSEDSTSSVMVLPVRVFTKICILAAVGWSPPRAAAATAVAAAGWVWARRRGGMEVLDLGGPYRTAGYRGRNFWAGLIGSILLVAHGSCKLQQQKRVHYFYVGI</sequence>
<dbReference type="EnsemblPlants" id="AET1Gv20952100.1">
    <property type="protein sequence ID" value="AET1Gv20952100.1"/>
    <property type="gene ID" value="AET1Gv20952100"/>
</dbReference>
<reference evidence="3" key="2">
    <citation type="journal article" date="2017" name="Nat. Plants">
        <title>The Aegilops tauschii genome reveals multiple impacts of transposons.</title>
        <authorList>
            <person name="Zhao G."/>
            <person name="Zou C."/>
            <person name="Li K."/>
            <person name="Wang K."/>
            <person name="Li T."/>
            <person name="Gao L."/>
            <person name="Zhang X."/>
            <person name="Wang H."/>
            <person name="Yang Z."/>
            <person name="Liu X."/>
            <person name="Jiang W."/>
            <person name="Mao L."/>
            <person name="Kong X."/>
            <person name="Jiao Y."/>
            <person name="Jia J."/>
        </authorList>
    </citation>
    <scope>NUCLEOTIDE SEQUENCE [LARGE SCALE GENOMIC DNA]</scope>
    <source>
        <strain evidence="3">cv. AL8/78</strain>
    </source>
</reference>
<reference evidence="3" key="1">
    <citation type="journal article" date="2014" name="Science">
        <title>Ancient hybridizations among the ancestral genomes of bread wheat.</title>
        <authorList>
            <consortium name="International Wheat Genome Sequencing Consortium,"/>
            <person name="Marcussen T."/>
            <person name="Sandve S.R."/>
            <person name="Heier L."/>
            <person name="Spannagl M."/>
            <person name="Pfeifer M."/>
            <person name="Jakobsen K.S."/>
            <person name="Wulff B.B."/>
            <person name="Steuernagel B."/>
            <person name="Mayer K.F."/>
            <person name="Olsen O.A."/>
        </authorList>
    </citation>
    <scope>NUCLEOTIDE SEQUENCE [LARGE SCALE GENOMIC DNA]</scope>
    <source>
        <strain evidence="3">cv. AL8/78</strain>
    </source>
</reference>
<dbReference type="Proteomes" id="UP000015105">
    <property type="component" value="Chromosome 1D"/>
</dbReference>
<evidence type="ECO:0008006" key="4">
    <source>
        <dbReference type="Google" id="ProtNLM"/>
    </source>
</evidence>
<dbReference type="AlphaFoldDB" id="A0A452ZWR3"/>
<accession>A0A452ZWR3</accession>
<name>A0A452ZWR3_AEGTS</name>
<protein>
    <recommendedName>
        <fullName evidence="4">Secreted protein</fullName>
    </recommendedName>
</protein>
<evidence type="ECO:0000256" key="1">
    <source>
        <dbReference type="SAM" id="SignalP"/>
    </source>
</evidence>
<evidence type="ECO:0000313" key="2">
    <source>
        <dbReference type="EnsemblPlants" id="AET1Gv20952100.1"/>
    </source>
</evidence>
<keyword evidence="3" id="KW-1185">Reference proteome</keyword>
<reference evidence="2" key="5">
    <citation type="journal article" date="2021" name="G3 (Bethesda)">
        <title>Aegilops tauschii genome assembly Aet v5.0 features greater sequence contiguity and improved annotation.</title>
        <authorList>
            <person name="Wang L."/>
            <person name="Zhu T."/>
            <person name="Rodriguez J.C."/>
            <person name="Deal K.R."/>
            <person name="Dubcovsky J."/>
            <person name="McGuire P.E."/>
            <person name="Lux T."/>
            <person name="Spannagl M."/>
            <person name="Mayer K.F.X."/>
            <person name="Baldrich P."/>
            <person name="Meyers B.C."/>
            <person name="Huo N."/>
            <person name="Gu Y.Q."/>
            <person name="Zhou H."/>
            <person name="Devos K.M."/>
            <person name="Bennetzen J.L."/>
            <person name="Unver T."/>
            <person name="Budak H."/>
            <person name="Gulick P.J."/>
            <person name="Galiba G."/>
            <person name="Kalapos B."/>
            <person name="Nelson D.R."/>
            <person name="Li P."/>
            <person name="You F.M."/>
            <person name="Luo M.C."/>
            <person name="Dvorak J."/>
        </authorList>
    </citation>
    <scope>NUCLEOTIDE SEQUENCE [LARGE SCALE GENOMIC DNA]</scope>
    <source>
        <strain evidence="2">cv. AL8/78</strain>
    </source>
</reference>
<proteinExistence type="predicted"/>
<reference evidence="2" key="3">
    <citation type="journal article" date="2017" name="Nature">
        <title>Genome sequence of the progenitor of the wheat D genome Aegilops tauschii.</title>
        <authorList>
            <person name="Luo M.C."/>
            <person name="Gu Y.Q."/>
            <person name="Puiu D."/>
            <person name="Wang H."/>
            <person name="Twardziok S.O."/>
            <person name="Deal K.R."/>
            <person name="Huo N."/>
            <person name="Zhu T."/>
            <person name="Wang L."/>
            <person name="Wang Y."/>
            <person name="McGuire P.E."/>
            <person name="Liu S."/>
            <person name="Long H."/>
            <person name="Ramasamy R.K."/>
            <person name="Rodriguez J.C."/>
            <person name="Van S.L."/>
            <person name="Yuan L."/>
            <person name="Wang Z."/>
            <person name="Xia Z."/>
            <person name="Xiao L."/>
            <person name="Anderson O.D."/>
            <person name="Ouyang S."/>
            <person name="Liang Y."/>
            <person name="Zimin A.V."/>
            <person name="Pertea G."/>
            <person name="Qi P."/>
            <person name="Bennetzen J.L."/>
            <person name="Dai X."/>
            <person name="Dawson M.W."/>
            <person name="Muller H.G."/>
            <person name="Kugler K."/>
            <person name="Rivarola-Duarte L."/>
            <person name="Spannagl M."/>
            <person name="Mayer K.F.X."/>
            <person name="Lu F.H."/>
            <person name="Bevan M.W."/>
            <person name="Leroy P."/>
            <person name="Li P."/>
            <person name="You F.M."/>
            <person name="Sun Q."/>
            <person name="Liu Z."/>
            <person name="Lyons E."/>
            <person name="Wicker T."/>
            <person name="Salzberg S.L."/>
            <person name="Devos K.M."/>
            <person name="Dvorak J."/>
        </authorList>
    </citation>
    <scope>NUCLEOTIDE SEQUENCE [LARGE SCALE GENOMIC DNA]</scope>
    <source>
        <strain evidence="2">cv. AL8/78</strain>
    </source>
</reference>
<dbReference type="Gramene" id="AET1Gv20952100.1">
    <property type="protein sequence ID" value="AET1Gv20952100.1"/>
    <property type="gene ID" value="AET1Gv20952100"/>
</dbReference>
<organism evidence="2 3">
    <name type="scientific">Aegilops tauschii subsp. strangulata</name>
    <name type="common">Goatgrass</name>
    <dbReference type="NCBI Taxonomy" id="200361"/>
    <lineage>
        <taxon>Eukaryota</taxon>
        <taxon>Viridiplantae</taxon>
        <taxon>Streptophyta</taxon>
        <taxon>Embryophyta</taxon>
        <taxon>Tracheophyta</taxon>
        <taxon>Spermatophyta</taxon>
        <taxon>Magnoliopsida</taxon>
        <taxon>Liliopsida</taxon>
        <taxon>Poales</taxon>
        <taxon>Poaceae</taxon>
        <taxon>BOP clade</taxon>
        <taxon>Pooideae</taxon>
        <taxon>Triticodae</taxon>
        <taxon>Triticeae</taxon>
        <taxon>Triticinae</taxon>
        <taxon>Aegilops</taxon>
    </lineage>
</organism>
<feature type="chain" id="PRO_5019028337" description="Secreted protein" evidence="1">
    <location>
        <begin position="22"/>
        <end position="125"/>
    </location>
</feature>
<keyword evidence="1" id="KW-0732">Signal</keyword>